<feature type="compositionally biased region" description="Basic and acidic residues" evidence="1">
    <location>
        <begin position="149"/>
        <end position="166"/>
    </location>
</feature>
<accession>A0A8K1GTW0</accession>
<reference evidence="2" key="1">
    <citation type="submission" date="2019-04" db="EMBL/GenBank/DDBJ databases">
        <title>Genome assembly of Zosterops borbonicus 15179.</title>
        <authorList>
            <person name="Leroy T."/>
            <person name="Anselmetti Y."/>
            <person name="Tilak M.-K."/>
            <person name="Nabholz B."/>
        </authorList>
    </citation>
    <scope>NUCLEOTIDE SEQUENCE</scope>
    <source>
        <strain evidence="2">HGM_15179</strain>
        <tissue evidence="2">Muscle</tissue>
    </source>
</reference>
<name>A0A8K1GTW0_9PASS</name>
<evidence type="ECO:0000313" key="3">
    <source>
        <dbReference type="Proteomes" id="UP000796761"/>
    </source>
</evidence>
<organism evidence="2 3">
    <name type="scientific">Zosterops borbonicus</name>
    <dbReference type="NCBI Taxonomy" id="364589"/>
    <lineage>
        <taxon>Eukaryota</taxon>
        <taxon>Metazoa</taxon>
        <taxon>Chordata</taxon>
        <taxon>Craniata</taxon>
        <taxon>Vertebrata</taxon>
        <taxon>Euteleostomi</taxon>
        <taxon>Archelosauria</taxon>
        <taxon>Archosauria</taxon>
        <taxon>Dinosauria</taxon>
        <taxon>Saurischia</taxon>
        <taxon>Theropoda</taxon>
        <taxon>Coelurosauria</taxon>
        <taxon>Aves</taxon>
        <taxon>Neognathae</taxon>
        <taxon>Neoaves</taxon>
        <taxon>Telluraves</taxon>
        <taxon>Australaves</taxon>
        <taxon>Passeriformes</taxon>
        <taxon>Sylvioidea</taxon>
        <taxon>Zosteropidae</taxon>
        <taxon>Zosterops</taxon>
    </lineage>
</organism>
<protein>
    <submittedName>
        <fullName evidence="2">Uncharacterized protein</fullName>
    </submittedName>
</protein>
<proteinExistence type="predicted"/>
<comment type="caution">
    <text evidence="2">The sequence shown here is derived from an EMBL/GenBank/DDBJ whole genome shotgun (WGS) entry which is preliminary data.</text>
</comment>
<gene>
    <name evidence="2" type="ORF">HGM15179_001786</name>
</gene>
<dbReference type="EMBL" id="SWJQ01000028">
    <property type="protein sequence ID" value="TRZ25289.1"/>
    <property type="molecule type" value="Genomic_DNA"/>
</dbReference>
<sequence>MIIGWLESDAMGEARRDMSDNESVTELIKETTSPDEAEGEKAVAGDFHRHNTKLNTDGDDFNVEVELVKTWPDVQPRLSCGIKTTTSCGNRSIQQGHRCPICSLTAGEIHGTFTHQVPLLGFADVDKMEKLEYSCELLEGFEMGGEQGHLKAEQKELKNKDNRPEEQPEVLLKSLLPSLYRLLLEF</sequence>
<feature type="region of interest" description="Disordered" evidence="1">
    <location>
        <begin position="149"/>
        <end position="168"/>
    </location>
</feature>
<dbReference type="Proteomes" id="UP000796761">
    <property type="component" value="Unassembled WGS sequence"/>
</dbReference>
<dbReference type="AlphaFoldDB" id="A0A8K1GTW0"/>
<keyword evidence="3" id="KW-1185">Reference proteome</keyword>
<evidence type="ECO:0000313" key="2">
    <source>
        <dbReference type="EMBL" id="TRZ25289.1"/>
    </source>
</evidence>
<evidence type="ECO:0000256" key="1">
    <source>
        <dbReference type="SAM" id="MobiDB-lite"/>
    </source>
</evidence>